<dbReference type="InterPro" id="IPR001870">
    <property type="entry name" value="B30.2/SPRY"/>
</dbReference>
<dbReference type="InterPro" id="IPR043136">
    <property type="entry name" value="B30.2/SPRY_sf"/>
</dbReference>
<dbReference type="AlphaFoldDB" id="A0AAJ0HE56"/>
<protein>
    <recommendedName>
        <fullName evidence="1">B30.2/SPRY domain-containing protein</fullName>
    </recommendedName>
</protein>
<dbReference type="Proteomes" id="UP001275084">
    <property type="component" value="Unassembled WGS sequence"/>
</dbReference>
<dbReference type="EMBL" id="JAUIQD010000005">
    <property type="protein sequence ID" value="KAK3349188.1"/>
    <property type="molecule type" value="Genomic_DNA"/>
</dbReference>
<accession>A0AAJ0HE56</accession>
<dbReference type="CDD" id="cd12885">
    <property type="entry name" value="SPRY_RanBP_like"/>
    <property type="match status" value="1"/>
</dbReference>
<keyword evidence="3" id="KW-1185">Reference proteome</keyword>
<dbReference type="InterPro" id="IPR003877">
    <property type="entry name" value="SPRY_dom"/>
</dbReference>
<dbReference type="PANTHER" id="PTHR12864">
    <property type="entry name" value="RAN BINDING PROTEIN 9-RELATED"/>
    <property type="match status" value="1"/>
</dbReference>
<organism evidence="2 3">
    <name type="scientific">Lasiosphaeria hispida</name>
    <dbReference type="NCBI Taxonomy" id="260671"/>
    <lineage>
        <taxon>Eukaryota</taxon>
        <taxon>Fungi</taxon>
        <taxon>Dikarya</taxon>
        <taxon>Ascomycota</taxon>
        <taxon>Pezizomycotina</taxon>
        <taxon>Sordariomycetes</taxon>
        <taxon>Sordariomycetidae</taxon>
        <taxon>Sordariales</taxon>
        <taxon>Lasiosphaeriaceae</taxon>
        <taxon>Lasiosphaeria</taxon>
    </lineage>
</organism>
<dbReference type="SUPFAM" id="SSF49899">
    <property type="entry name" value="Concanavalin A-like lectins/glucanases"/>
    <property type="match status" value="1"/>
</dbReference>
<gene>
    <name evidence="2" type="ORF">B0T25DRAFT_458213</name>
</gene>
<reference evidence="2" key="2">
    <citation type="submission" date="2023-06" db="EMBL/GenBank/DDBJ databases">
        <authorList>
            <consortium name="Lawrence Berkeley National Laboratory"/>
            <person name="Haridas S."/>
            <person name="Hensen N."/>
            <person name="Bonometti L."/>
            <person name="Westerberg I."/>
            <person name="Brannstrom I.O."/>
            <person name="Guillou S."/>
            <person name="Cros-Aarteil S."/>
            <person name="Calhoun S."/>
            <person name="Kuo A."/>
            <person name="Mondo S."/>
            <person name="Pangilinan J."/>
            <person name="Riley R."/>
            <person name="Labutti K."/>
            <person name="Andreopoulos B."/>
            <person name="Lipzen A."/>
            <person name="Chen C."/>
            <person name="Yanf M."/>
            <person name="Daum C."/>
            <person name="Ng V."/>
            <person name="Clum A."/>
            <person name="Steindorff A."/>
            <person name="Ohm R."/>
            <person name="Martin F."/>
            <person name="Silar P."/>
            <person name="Natvig D."/>
            <person name="Lalanne C."/>
            <person name="Gautier V."/>
            <person name="Ament-Velasquez S.L."/>
            <person name="Kruys A."/>
            <person name="Hutchinson M.I."/>
            <person name="Powell A.J."/>
            <person name="Barry K."/>
            <person name="Miller A.N."/>
            <person name="Grigoriev I.V."/>
            <person name="Debuchy R."/>
            <person name="Gladieux P."/>
            <person name="Thoren M.H."/>
            <person name="Johannesson H."/>
        </authorList>
    </citation>
    <scope>NUCLEOTIDE SEQUENCE</scope>
    <source>
        <strain evidence="2">CBS 955.72</strain>
    </source>
</reference>
<evidence type="ECO:0000259" key="1">
    <source>
        <dbReference type="PROSITE" id="PS50188"/>
    </source>
</evidence>
<dbReference type="InterPro" id="IPR044736">
    <property type="entry name" value="Gid1/RanBPM/SPLA_SPRY"/>
</dbReference>
<evidence type="ECO:0000313" key="3">
    <source>
        <dbReference type="Proteomes" id="UP001275084"/>
    </source>
</evidence>
<sequence>MPGDEIYYFEVTISMTGLPREIRVGFCEEHTPLDCMVGWDPRSWAYHGDDGRTYTYAVARRGNKFDKKYKKGSTVGCGVNFEMGAAFFTLDGKLIGEQALFSNRRSGAGGLLRQLSLITKLKGRHSTEGQIIPSGEF</sequence>
<dbReference type="InterPro" id="IPR013320">
    <property type="entry name" value="ConA-like_dom_sf"/>
</dbReference>
<dbReference type="Pfam" id="PF00622">
    <property type="entry name" value="SPRY"/>
    <property type="match status" value="1"/>
</dbReference>
<name>A0AAJ0HE56_9PEZI</name>
<proteinExistence type="predicted"/>
<evidence type="ECO:0000313" key="2">
    <source>
        <dbReference type="EMBL" id="KAK3349188.1"/>
    </source>
</evidence>
<dbReference type="SMART" id="SM00449">
    <property type="entry name" value="SPRY"/>
    <property type="match status" value="1"/>
</dbReference>
<dbReference type="InterPro" id="IPR050618">
    <property type="entry name" value="Ubq-SigPath_Reg"/>
</dbReference>
<comment type="caution">
    <text evidence="2">The sequence shown here is derived from an EMBL/GenBank/DDBJ whole genome shotgun (WGS) entry which is preliminary data.</text>
</comment>
<dbReference type="PROSITE" id="PS50188">
    <property type="entry name" value="B302_SPRY"/>
    <property type="match status" value="1"/>
</dbReference>
<reference evidence="2" key="1">
    <citation type="journal article" date="2023" name="Mol. Phylogenet. Evol.">
        <title>Genome-scale phylogeny and comparative genomics of the fungal order Sordariales.</title>
        <authorList>
            <person name="Hensen N."/>
            <person name="Bonometti L."/>
            <person name="Westerberg I."/>
            <person name="Brannstrom I.O."/>
            <person name="Guillou S."/>
            <person name="Cros-Aarteil S."/>
            <person name="Calhoun S."/>
            <person name="Haridas S."/>
            <person name="Kuo A."/>
            <person name="Mondo S."/>
            <person name="Pangilinan J."/>
            <person name="Riley R."/>
            <person name="LaButti K."/>
            <person name="Andreopoulos B."/>
            <person name="Lipzen A."/>
            <person name="Chen C."/>
            <person name="Yan M."/>
            <person name="Daum C."/>
            <person name="Ng V."/>
            <person name="Clum A."/>
            <person name="Steindorff A."/>
            <person name="Ohm R.A."/>
            <person name="Martin F."/>
            <person name="Silar P."/>
            <person name="Natvig D.O."/>
            <person name="Lalanne C."/>
            <person name="Gautier V."/>
            <person name="Ament-Velasquez S.L."/>
            <person name="Kruys A."/>
            <person name="Hutchinson M.I."/>
            <person name="Powell A.J."/>
            <person name="Barry K."/>
            <person name="Miller A.N."/>
            <person name="Grigoriev I.V."/>
            <person name="Debuchy R."/>
            <person name="Gladieux P."/>
            <person name="Hiltunen Thoren M."/>
            <person name="Johannesson H."/>
        </authorList>
    </citation>
    <scope>NUCLEOTIDE SEQUENCE</scope>
    <source>
        <strain evidence="2">CBS 955.72</strain>
    </source>
</reference>
<feature type="domain" description="B30.2/SPRY" evidence="1">
    <location>
        <begin position="1"/>
        <end position="137"/>
    </location>
</feature>
<dbReference type="Gene3D" id="2.60.120.920">
    <property type="match status" value="1"/>
</dbReference>